<feature type="transmembrane region" description="Helical" evidence="10">
    <location>
        <begin position="161"/>
        <end position="184"/>
    </location>
</feature>
<keyword evidence="17" id="KW-1185">Reference proteome</keyword>
<feature type="transmembrane region" description="Helical" evidence="10">
    <location>
        <begin position="842"/>
        <end position="862"/>
    </location>
</feature>
<feature type="transmembrane region" description="Helical" evidence="10">
    <location>
        <begin position="366"/>
        <end position="386"/>
    </location>
</feature>
<keyword evidence="7" id="KW-0406">Ion transport</keyword>
<keyword evidence="2" id="KW-0813">Transport</keyword>
<keyword evidence="8 10" id="KW-0472">Membrane</keyword>
<dbReference type="GO" id="GO:0005886">
    <property type="term" value="C:plasma membrane"/>
    <property type="evidence" value="ECO:0007669"/>
    <property type="project" value="UniProtKB-SubCell"/>
</dbReference>
<evidence type="ECO:0000259" key="13">
    <source>
        <dbReference type="Pfam" id="PF04039"/>
    </source>
</evidence>
<feature type="transmembrane region" description="Helical" evidence="10">
    <location>
        <begin position="687"/>
        <end position="709"/>
    </location>
</feature>
<feature type="transmembrane region" description="Helical" evidence="10">
    <location>
        <begin position="241"/>
        <end position="260"/>
    </location>
</feature>
<dbReference type="EMBL" id="JAEHOH010000011">
    <property type="protein sequence ID" value="MBK0419239.1"/>
    <property type="molecule type" value="Genomic_DNA"/>
</dbReference>
<feature type="domain" description="MrpA C-terminal/MbhD" evidence="14">
    <location>
        <begin position="606"/>
        <end position="671"/>
    </location>
</feature>
<evidence type="ECO:0000256" key="5">
    <source>
        <dbReference type="ARBA" id="ARBA00022692"/>
    </source>
</evidence>
<evidence type="ECO:0000256" key="1">
    <source>
        <dbReference type="ARBA" id="ARBA00004651"/>
    </source>
</evidence>
<feature type="transmembrane region" description="Helical" evidence="10">
    <location>
        <begin position="322"/>
        <end position="345"/>
    </location>
</feature>
<comment type="subcellular location">
    <subcellularLocation>
        <location evidence="1">Cell membrane</location>
        <topology evidence="1">Multi-pass membrane protein</topology>
    </subcellularLocation>
    <subcellularLocation>
        <location evidence="9">Membrane</location>
        <topology evidence="9">Multi-pass membrane protein</topology>
    </subcellularLocation>
</comment>
<gene>
    <name evidence="16" type="ORF">JD276_09350</name>
</gene>
<organism evidence="16 17">
    <name type="scientific">Leucobacter chromiisoli</name>
    <dbReference type="NCBI Taxonomy" id="2796471"/>
    <lineage>
        <taxon>Bacteria</taxon>
        <taxon>Bacillati</taxon>
        <taxon>Actinomycetota</taxon>
        <taxon>Actinomycetes</taxon>
        <taxon>Micrococcales</taxon>
        <taxon>Microbacteriaceae</taxon>
        <taxon>Leucobacter</taxon>
    </lineage>
</organism>
<keyword evidence="5 9" id="KW-0812">Transmembrane</keyword>
<dbReference type="Pfam" id="PF20501">
    <property type="entry name" value="MbhE"/>
    <property type="match status" value="1"/>
</dbReference>
<evidence type="ECO:0000256" key="4">
    <source>
        <dbReference type="ARBA" id="ARBA00022475"/>
    </source>
</evidence>
<feature type="transmembrane region" description="Helical" evidence="10">
    <location>
        <begin position="132"/>
        <end position="149"/>
    </location>
</feature>
<dbReference type="InterPro" id="IPR007182">
    <property type="entry name" value="MnhB"/>
</dbReference>
<feature type="transmembrane region" description="Helical" evidence="10">
    <location>
        <begin position="296"/>
        <end position="316"/>
    </location>
</feature>
<feature type="transmembrane region" description="Helical" evidence="10">
    <location>
        <begin position="624"/>
        <end position="642"/>
    </location>
</feature>
<dbReference type="Pfam" id="PF00662">
    <property type="entry name" value="Proton_antipo_N"/>
    <property type="match status" value="1"/>
</dbReference>
<dbReference type="Pfam" id="PF00361">
    <property type="entry name" value="Proton_antipo_M"/>
    <property type="match status" value="1"/>
</dbReference>
<dbReference type="PANTHER" id="PTHR43373:SF1">
    <property type="entry name" value="NA(+)_H(+) ANTIPORTER SUBUNIT A"/>
    <property type="match status" value="1"/>
</dbReference>
<feature type="transmembrane region" description="Helical" evidence="10">
    <location>
        <begin position="77"/>
        <end position="96"/>
    </location>
</feature>
<evidence type="ECO:0000313" key="16">
    <source>
        <dbReference type="EMBL" id="MBK0419239.1"/>
    </source>
</evidence>
<feature type="transmembrane region" description="Helical" evidence="10">
    <location>
        <begin position="743"/>
        <end position="762"/>
    </location>
</feature>
<dbReference type="InterPro" id="IPR001750">
    <property type="entry name" value="ND/Mrp_TM"/>
</dbReference>
<protein>
    <submittedName>
        <fullName evidence="16">Na+/H+ antiporter subunit A</fullName>
    </submittedName>
</protein>
<evidence type="ECO:0000256" key="9">
    <source>
        <dbReference type="RuleBase" id="RU000320"/>
    </source>
</evidence>
<dbReference type="GO" id="GO:0006811">
    <property type="term" value="P:monoatomic ion transport"/>
    <property type="evidence" value="ECO:0007669"/>
    <property type="project" value="UniProtKB-KW"/>
</dbReference>
<evidence type="ECO:0000256" key="6">
    <source>
        <dbReference type="ARBA" id="ARBA00022989"/>
    </source>
</evidence>
<name>A0A934UU94_9MICO</name>
<dbReference type="Pfam" id="PF13244">
    <property type="entry name" value="MbhD"/>
    <property type="match status" value="1"/>
</dbReference>
<keyword evidence="6 10" id="KW-1133">Transmembrane helix</keyword>
<feature type="domain" description="NADH-Ubiquinone oxidoreductase (complex I) chain 5 N-terminal" evidence="12">
    <location>
        <begin position="66"/>
        <end position="111"/>
    </location>
</feature>
<evidence type="ECO:0000256" key="10">
    <source>
        <dbReference type="SAM" id="Phobius"/>
    </source>
</evidence>
<feature type="transmembrane region" description="Helical" evidence="10">
    <location>
        <begin position="29"/>
        <end position="57"/>
    </location>
</feature>
<dbReference type="InterPro" id="IPR001516">
    <property type="entry name" value="Proton_antipo_N"/>
</dbReference>
<dbReference type="Proteomes" id="UP000608530">
    <property type="component" value="Unassembled WGS sequence"/>
</dbReference>
<feature type="domain" description="MrpA C-terminal/MbhE" evidence="15">
    <location>
        <begin position="686"/>
        <end position="760"/>
    </location>
</feature>
<evidence type="ECO:0000313" key="17">
    <source>
        <dbReference type="Proteomes" id="UP000608530"/>
    </source>
</evidence>
<evidence type="ECO:0000259" key="15">
    <source>
        <dbReference type="Pfam" id="PF20501"/>
    </source>
</evidence>
<feature type="domain" description="NADH:quinone oxidoreductase/Mrp antiporter transmembrane" evidence="11">
    <location>
        <begin position="128"/>
        <end position="402"/>
    </location>
</feature>
<feature type="transmembrane region" description="Helical" evidence="10">
    <location>
        <begin position="204"/>
        <end position="229"/>
    </location>
</feature>
<reference evidence="16" key="1">
    <citation type="submission" date="2020-12" db="EMBL/GenBank/DDBJ databases">
        <title>Leucobacter sp. CAS1, isolated from Chromium sludge.</title>
        <authorList>
            <person name="Xu Z."/>
        </authorList>
    </citation>
    <scope>NUCLEOTIDE SEQUENCE</scope>
    <source>
        <strain evidence="16">CSA1</strain>
    </source>
</reference>
<dbReference type="InterPro" id="IPR025383">
    <property type="entry name" value="MrpA_C/MbhD"/>
</dbReference>
<evidence type="ECO:0000259" key="11">
    <source>
        <dbReference type="Pfam" id="PF00361"/>
    </source>
</evidence>
<feature type="transmembrane region" description="Helical" evidence="10">
    <location>
        <begin position="600"/>
        <end position="617"/>
    </location>
</feature>
<feature type="transmembrane region" description="Helical" evidence="10">
    <location>
        <begin position="108"/>
        <end position="126"/>
    </location>
</feature>
<dbReference type="InterPro" id="IPR046806">
    <property type="entry name" value="MrpA_C/MbhE"/>
</dbReference>
<evidence type="ECO:0000256" key="7">
    <source>
        <dbReference type="ARBA" id="ARBA00023065"/>
    </source>
</evidence>
<feature type="transmembrane region" description="Helical" evidence="10">
    <location>
        <begin position="6"/>
        <end position="22"/>
    </location>
</feature>
<sequence length="967" mass="101869">MALMTSGLLAISILSILAYPLIRRLGRKAFYLLALALAAACVLFAVQAPAILSGAVLVERFEWVPQLDLALTFRLDIVSLMFALLVTGAGALVLLYCTRYFDSGEAGLPRFGSVFLGFAASMLGLVLADDVYLLFIFWEGTTVFSFLLIGHSSKLRTSRAAALQALMVTTFGGLAMLVGLVLLASAAGTSELSGIVADPPGGALGATAAFLLLAGALSKSAIFPFHFWLPGAMAAPTPVSAYLHAAAMVKAGIYLIARMGPAFGDVPGYRETLVVLGAITMINGGIRALRQFDIKLIVAHGTVSQLGLLVMVFGAADPRSDFAGLALLFAHAVAKAPLFLTVGIIDHGTGTRDLRKLSGLGRRVPALAVIAALASLSMAGVPPFFGFVAKESALTELLAIGQERPIAYLAFAFTAIGSVLTVAYMGRFLWGAFGSKPGVEPTPLAHRQEAGILVAPAVFAAFTVLGGLGATLLDPWLQAAVAGSSDETLAPEHFALWHGFTPVLAVSASILILGGLLLLVVRRTSPLLPPSPERFSASHAYWVLTHWIDELAVRLTAITQRGSLPFYLAVILGVFVLAIGGTLITTGVLPERLEFASSPVQIPIAIIMILAAVFSLRARTRFQAVVLVGVTGYGMAAIFALHGAPDLALTQALVETVTLIAFILVIRRLPQRIGSVPAPRVRWMRAVIGAAVGLVLGGVALVSLGARVAEPISLQLPELAYTGGHGKNVVNVMLVDIRGWDTMGELSVILAAATGVASLVFLRTRVDNRPKLSRKAARSQVREHLLKVADPNDATQRVSWLLAGRHLDPARRSILLEVVVRLIFHALMLLSLYLLLTGHNTPGGGFAGGLVAGLALVARYLAGGRYELGATVPLDAGRILGTGLAVAVTMAFLPLLFGQSALASAWFDLDLGPFGELSFVTSTLFDIGVYLVVFGLILDVLRSLGAEIDEHEEEDAETALEEEVSPR</sequence>
<feature type="transmembrane region" description="Helical" evidence="10">
    <location>
        <begin position="493"/>
        <end position="521"/>
    </location>
</feature>
<keyword evidence="4" id="KW-1003">Cell membrane</keyword>
<evidence type="ECO:0000259" key="12">
    <source>
        <dbReference type="Pfam" id="PF00662"/>
    </source>
</evidence>
<feature type="transmembrane region" description="Helical" evidence="10">
    <location>
        <begin position="814"/>
        <end position="836"/>
    </location>
</feature>
<evidence type="ECO:0000256" key="8">
    <source>
        <dbReference type="ARBA" id="ARBA00023136"/>
    </source>
</evidence>
<dbReference type="Pfam" id="PF04039">
    <property type="entry name" value="MnhB"/>
    <property type="match status" value="1"/>
</dbReference>
<evidence type="ECO:0000256" key="3">
    <source>
        <dbReference type="ARBA" id="ARBA00022449"/>
    </source>
</evidence>
<feature type="transmembrane region" description="Helical" evidence="10">
    <location>
        <begin position="919"/>
        <end position="941"/>
    </location>
</feature>
<dbReference type="PANTHER" id="PTHR43373">
    <property type="entry name" value="NA(+)/H(+) ANTIPORTER SUBUNIT"/>
    <property type="match status" value="1"/>
</dbReference>
<keyword evidence="3" id="KW-0050">Antiport</keyword>
<feature type="transmembrane region" description="Helical" evidence="10">
    <location>
        <begin position="648"/>
        <end position="666"/>
    </location>
</feature>
<dbReference type="InterPro" id="IPR050616">
    <property type="entry name" value="CPA3_Na-H_Antiporter_A"/>
</dbReference>
<evidence type="ECO:0000256" key="2">
    <source>
        <dbReference type="ARBA" id="ARBA00022448"/>
    </source>
</evidence>
<dbReference type="PRINTS" id="PR01434">
    <property type="entry name" value="NADHDHGNASE5"/>
</dbReference>
<evidence type="ECO:0000259" key="14">
    <source>
        <dbReference type="Pfam" id="PF13244"/>
    </source>
</evidence>
<feature type="domain" description="Na+/H+ antiporter MnhB subunit-related protein" evidence="13">
    <location>
        <begin position="816"/>
        <end position="938"/>
    </location>
</feature>
<feature type="transmembrane region" description="Helical" evidence="10">
    <location>
        <begin position="564"/>
        <end position="588"/>
    </location>
</feature>
<feature type="transmembrane region" description="Helical" evidence="10">
    <location>
        <begin position="883"/>
        <end position="907"/>
    </location>
</feature>
<dbReference type="AlphaFoldDB" id="A0A934UU94"/>
<dbReference type="NCBIfam" id="NF009284">
    <property type="entry name" value="PRK12644.1"/>
    <property type="match status" value="1"/>
</dbReference>
<feature type="transmembrane region" description="Helical" evidence="10">
    <location>
        <begin position="406"/>
        <end position="430"/>
    </location>
</feature>
<dbReference type="GO" id="GO:0015297">
    <property type="term" value="F:antiporter activity"/>
    <property type="evidence" value="ECO:0007669"/>
    <property type="project" value="UniProtKB-KW"/>
</dbReference>
<accession>A0A934UU94</accession>
<feature type="transmembrane region" description="Helical" evidence="10">
    <location>
        <begin position="450"/>
        <end position="473"/>
    </location>
</feature>
<feature type="transmembrane region" description="Helical" evidence="10">
    <location>
        <begin position="272"/>
        <end position="289"/>
    </location>
</feature>
<proteinExistence type="predicted"/>
<comment type="caution">
    <text evidence="16">The sequence shown here is derived from an EMBL/GenBank/DDBJ whole genome shotgun (WGS) entry which is preliminary data.</text>
</comment>